<accession>A0A0D6XPE7</accession>
<organism evidence="3 5">
    <name type="scientific">Staphylococcus microti</name>
    <dbReference type="NCBI Taxonomy" id="569857"/>
    <lineage>
        <taxon>Bacteria</taxon>
        <taxon>Bacillati</taxon>
        <taxon>Bacillota</taxon>
        <taxon>Bacilli</taxon>
        <taxon>Bacillales</taxon>
        <taxon>Staphylococcaceae</taxon>
        <taxon>Staphylococcus</taxon>
    </lineage>
</organism>
<dbReference type="InterPro" id="IPR019953">
    <property type="entry name" value="OHR"/>
</dbReference>
<reference evidence="2 4" key="1">
    <citation type="submission" date="2015-01" db="EMBL/GenBank/DDBJ databases">
        <authorList>
            <person name="Guo J."/>
        </authorList>
    </citation>
    <scope>NUCLEOTIDE SEQUENCE [LARGE SCALE GENOMIC DNA]</scope>
    <source>
        <strain evidence="2 4">DSM 22147</strain>
    </source>
</reference>
<dbReference type="PANTHER" id="PTHR33797">
    <property type="entry name" value="ORGANIC HYDROPEROXIDE RESISTANCE PROTEIN-LIKE"/>
    <property type="match status" value="1"/>
</dbReference>
<dbReference type="EMBL" id="JXWY01000059">
    <property type="protein sequence ID" value="KIX90305.1"/>
    <property type="molecule type" value="Genomic_DNA"/>
</dbReference>
<evidence type="ECO:0000313" key="4">
    <source>
        <dbReference type="Proteomes" id="UP000032366"/>
    </source>
</evidence>
<dbReference type="SUPFAM" id="SSF82784">
    <property type="entry name" value="OsmC-like"/>
    <property type="match status" value="1"/>
</dbReference>
<dbReference type="Gene3D" id="2.20.25.10">
    <property type="match status" value="1"/>
</dbReference>
<dbReference type="STRING" id="569857.TP70_08405"/>
<evidence type="ECO:0000313" key="2">
    <source>
        <dbReference type="EMBL" id="KIX90305.1"/>
    </source>
</evidence>
<dbReference type="Gene3D" id="3.30.300.20">
    <property type="match status" value="1"/>
</dbReference>
<keyword evidence="4" id="KW-1185">Reference proteome</keyword>
<dbReference type="InterPro" id="IPR036102">
    <property type="entry name" value="OsmC/Ohrsf"/>
</dbReference>
<protein>
    <submittedName>
        <fullName evidence="3">Organic hydroperoxide resistance protein</fullName>
    </submittedName>
    <submittedName>
        <fullName evidence="2">Peroxiredoxin</fullName>
    </submittedName>
</protein>
<dbReference type="PANTHER" id="PTHR33797:SF2">
    <property type="entry name" value="ORGANIC HYDROPEROXIDE RESISTANCE PROTEIN-LIKE"/>
    <property type="match status" value="1"/>
</dbReference>
<name>A0A0D6XPE7_9STAP</name>
<evidence type="ECO:0000313" key="3">
    <source>
        <dbReference type="EMBL" id="SUM56877.1"/>
    </source>
</evidence>
<dbReference type="OrthoDB" id="9797508at2"/>
<proteinExistence type="inferred from homology"/>
<dbReference type="RefSeq" id="WP_044360956.1">
    <property type="nucleotide sequence ID" value="NZ_JXWY01000059.1"/>
</dbReference>
<dbReference type="EMBL" id="UHDT01000001">
    <property type="protein sequence ID" value="SUM56877.1"/>
    <property type="molecule type" value="Genomic_DNA"/>
</dbReference>
<dbReference type="Proteomes" id="UP000254100">
    <property type="component" value="Unassembled WGS sequence"/>
</dbReference>
<comment type="similarity">
    <text evidence="1">Belongs to the OsmC/Ohr family.</text>
</comment>
<dbReference type="AlphaFoldDB" id="A0A0D6XPE7"/>
<dbReference type="Pfam" id="PF02566">
    <property type="entry name" value="OsmC"/>
    <property type="match status" value="1"/>
</dbReference>
<evidence type="ECO:0000256" key="1">
    <source>
        <dbReference type="ARBA" id="ARBA00007378"/>
    </source>
</evidence>
<reference evidence="3 5" key="2">
    <citation type="submission" date="2018-06" db="EMBL/GenBank/DDBJ databases">
        <authorList>
            <consortium name="Pathogen Informatics"/>
            <person name="Doyle S."/>
        </authorList>
    </citation>
    <scope>NUCLEOTIDE SEQUENCE [LARGE SCALE GENOMIC DNA]</scope>
    <source>
        <strain evidence="3 5">NCTC13832</strain>
    </source>
</reference>
<dbReference type="GO" id="GO:0006979">
    <property type="term" value="P:response to oxidative stress"/>
    <property type="evidence" value="ECO:0007669"/>
    <property type="project" value="InterPro"/>
</dbReference>
<gene>
    <name evidence="3" type="ORF">NCTC13832_00539</name>
    <name evidence="2" type="ORF">TP70_08405</name>
</gene>
<dbReference type="Proteomes" id="UP000032366">
    <property type="component" value="Unassembled WGS sequence"/>
</dbReference>
<dbReference type="NCBIfam" id="TIGR03561">
    <property type="entry name" value="organ_hyd_perox"/>
    <property type="match status" value="1"/>
</dbReference>
<evidence type="ECO:0000313" key="5">
    <source>
        <dbReference type="Proteomes" id="UP000254100"/>
    </source>
</evidence>
<dbReference type="InterPro" id="IPR015946">
    <property type="entry name" value="KH_dom-like_a/b"/>
</dbReference>
<sequence length="139" mass="14983">MSSIYETTATHVGGRKGTVQTENKAIDLQITPPDNTDTDSTNPVQLFAAGYASCFSSALDIILKRNKFLKAEPVVDLTVLLVDDPGSESPKLEVVIHAKVKNISQEDAETSLQQANDYCPYSKAVDGNIDVTLNIEVVA</sequence>
<dbReference type="InterPro" id="IPR003718">
    <property type="entry name" value="OsmC/Ohr_fam"/>
</dbReference>